<dbReference type="InterPro" id="IPR015867">
    <property type="entry name" value="N-reg_PII/ATP_PRibTrfase_C"/>
</dbReference>
<dbReference type="InterPro" id="IPR004323">
    <property type="entry name" value="Ion_tolerance_CutA"/>
</dbReference>
<evidence type="ECO:0000313" key="2">
    <source>
        <dbReference type="EMBL" id="MBM0103474.1"/>
    </source>
</evidence>
<accession>A0ABS1WR71</accession>
<dbReference type="SUPFAM" id="SSF54913">
    <property type="entry name" value="GlnB-like"/>
    <property type="match status" value="1"/>
</dbReference>
<organism evidence="2 3">
    <name type="scientific">Steroidobacter gossypii</name>
    <dbReference type="NCBI Taxonomy" id="2805490"/>
    <lineage>
        <taxon>Bacteria</taxon>
        <taxon>Pseudomonadati</taxon>
        <taxon>Pseudomonadota</taxon>
        <taxon>Gammaproteobacteria</taxon>
        <taxon>Steroidobacterales</taxon>
        <taxon>Steroidobacteraceae</taxon>
        <taxon>Steroidobacter</taxon>
    </lineage>
</organism>
<evidence type="ECO:0000313" key="3">
    <source>
        <dbReference type="Proteomes" id="UP000661077"/>
    </source>
</evidence>
<comment type="similarity">
    <text evidence="1">Belongs to the CutA family.</text>
</comment>
<dbReference type="PANTHER" id="PTHR23419:SF8">
    <property type="entry name" value="FI09726P"/>
    <property type="match status" value="1"/>
</dbReference>
<sequence length="107" mass="11781">MTEQVIVALSTCPDEAVARRIAEALVSERLATCVNRVSGVASTYFWDGRLQDDAEILLIIKTTAARLAELEARLTALHPYELPELVVLPAAGGNERYLQWVRTGVSR</sequence>
<proteinExistence type="inferred from homology"/>
<dbReference type="PANTHER" id="PTHR23419">
    <property type="entry name" value="DIVALENT CATION TOLERANCE CUTA-RELATED"/>
    <property type="match status" value="1"/>
</dbReference>
<dbReference type="EMBL" id="JAEVLS010000001">
    <property type="protein sequence ID" value="MBM0103474.1"/>
    <property type="molecule type" value="Genomic_DNA"/>
</dbReference>
<dbReference type="Proteomes" id="UP000661077">
    <property type="component" value="Unassembled WGS sequence"/>
</dbReference>
<reference evidence="2 3" key="1">
    <citation type="journal article" date="2021" name="Int. J. Syst. Evol. Microbiol.">
        <title>Steroidobacter gossypii sp. nov., isolated from soil of cotton cropping field.</title>
        <authorList>
            <person name="Huang R."/>
            <person name="Yang S."/>
            <person name="Zhen C."/>
            <person name="Liu W."/>
        </authorList>
    </citation>
    <scope>NUCLEOTIDE SEQUENCE [LARGE SCALE GENOMIC DNA]</scope>
    <source>
        <strain evidence="2 3">S1-65</strain>
    </source>
</reference>
<dbReference type="Pfam" id="PF03091">
    <property type="entry name" value="CutA1"/>
    <property type="match status" value="1"/>
</dbReference>
<comment type="caution">
    <text evidence="2">The sequence shown here is derived from an EMBL/GenBank/DDBJ whole genome shotgun (WGS) entry which is preliminary data.</text>
</comment>
<dbReference type="InterPro" id="IPR011322">
    <property type="entry name" value="N-reg_PII-like_a/b"/>
</dbReference>
<name>A0ABS1WR71_9GAMM</name>
<gene>
    <name evidence="2" type="ORF">JM946_01910</name>
</gene>
<keyword evidence="3" id="KW-1185">Reference proteome</keyword>
<dbReference type="Gene3D" id="3.30.70.120">
    <property type="match status" value="1"/>
</dbReference>
<evidence type="ECO:0000256" key="1">
    <source>
        <dbReference type="ARBA" id="ARBA00010169"/>
    </source>
</evidence>
<dbReference type="RefSeq" id="WP_203165445.1">
    <property type="nucleotide sequence ID" value="NZ_JAEVLS010000001.1"/>
</dbReference>
<protein>
    <submittedName>
        <fullName evidence="2">Divalent-cation tolerance protein CutA</fullName>
    </submittedName>
</protein>